<evidence type="ECO:0000313" key="2">
    <source>
        <dbReference type="EMBL" id="THV22884.1"/>
    </source>
</evidence>
<proteinExistence type="predicted"/>
<dbReference type="AlphaFoldDB" id="A0A4S8P525"/>
<gene>
    <name evidence="2" type="ORF">E9998_23680</name>
</gene>
<dbReference type="InterPro" id="IPR036068">
    <property type="entry name" value="Nicotinate_pribotase-like_C"/>
</dbReference>
<dbReference type="GO" id="GO:0009435">
    <property type="term" value="P:NAD+ biosynthetic process"/>
    <property type="evidence" value="ECO:0007669"/>
    <property type="project" value="InterPro"/>
</dbReference>
<dbReference type="Proteomes" id="UP000305792">
    <property type="component" value="Unassembled WGS sequence"/>
</dbReference>
<keyword evidence="3" id="KW-1185">Reference proteome</keyword>
<protein>
    <recommendedName>
        <fullName evidence="1">Quinolinate phosphoribosyl transferase C-terminal domain-containing protein</fullName>
    </recommendedName>
</protein>
<organism evidence="2 3">
    <name type="scientific">Glycomyces paridis</name>
    <dbReference type="NCBI Taxonomy" id="2126555"/>
    <lineage>
        <taxon>Bacteria</taxon>
        <taxon>Bacillati</taxon>
        <taxon>Actinomycetota</taxon>
        <taxon>Actinomycetes</taxon>
        <taxon>Glycomycetales</taxon>
        <taxon>Glycomycetaceae</taxon>
        <taxon>Glycomyces</taxon>
    </lineage>
</organism>
<reference evidence="2 3" key="1">
    <citation type="journal article" date="2018" name="Int. J. Syst. Evol. Microbiol.">
        <title>Glycomyces paridis sp. nov., isolated from the medicinal plant Paris polyphylla.</title>
        <authorList>
            <person name="Fang X.M."/>
            <person name="Bai J.L."/>
            <person name="Su J."/>
            <person name="Zhao L.L."/>
            <person name="Liu H.Y."/>
            <person name="Ma B.P."/>
            <person name="Zhang Y.Q."/>
            <person name="Yu L.Y."/>
        </authorList>
    </citation>
    <scope>NUCLEOTIDE SEQUENCE [LARGE SCALE GENOMIC DNA]</scope>
    <source>
        <strain evidence="2 3">CPCC 204357</strain>
    </source>
</reference>
<sequence>MGSLRHDLDGLRAVAETGVEAVSVGTLTHSAPALDLSMLLSITRP</sequence>
<name>A0A4S8P525_9ACTN</name>
<accession>A0A4S8P525</accession>
<dbReference type="InterPro" id="IPR002638">
    <property type="entry name" value="Quinolinate_PRibosylTrfase_C"/>
</dbReference>
<dbReference type="EMBL" id="STGX01000023">
    <property type="protein sequence ID" value="THV22884.1"/>
    <property type="molecule type" value="Genomic_DNA"/>
</dbReference>
<dbReference type="SUPFAM" id="SSF51690">
    <property type="entry name" value="Nicotinate/Quinolinate PRTase C-terminal domain-like"/>
    <property type="match status" value="1"/>
</dbReference>
<dbReference type="GO" id="GO:0004514">
    <property type="term" value="F:nicotinate-nucleotide diphosphorylase (carboxylating) activity"/>
    <property type="evidence" value="ECO:0007669"/>
    <property type="project" value="InterPro"/>
</dbReference>
<comment type="caution">
    <text evidence="2">The sequence shown here is derived from an EMBL/GenBank/DDBJ whole genome shotgun (WGS) entry which is preliminary data.</text>
</comment>
<evidence type="ECO:0000259" key="1">
    <source>
        <dbReference type="Pfam" id="PF01729"/>
    </source>
</evidence>
<feature type="domain" description="Quinolinate phosphoribosyl transferase C-terminal" evidence="1">
    <location>
        <begin position="8"/>
        <end position="38"/>
    </location>
</feature>
<evidence type="ECO:0000313" key="3">
    <source>
        <dbReference type="Proteomes" id="UP000305792"/>
    </source>
</evidence>
<dbReference type="Pfam" id="PF01729">
    <property type="entry name" value="QRPTase_C"/>
    <property type="match status" value="1"/>
</dbReference>